<keyword evidence="6 9" id="KW-0143">Chaperone</keyword>
<dbReference type="GO" id="GO:0016887">
    <property type="term" value="F:ATP hydrolysis activity"/>
    <property type="evidence" value="ECO:0007669"/>
    <property type="project" value="InterPro"/>
</dbReference>
<evidence type="ECO:0000313" key="10">
    <source>
        <dbReference type="EMBL" id="KAK4524667.1"/>
    </source>
</evidence>
<dbReference type="GO" id="GO:0005524">
    <property type="term" value="F:ATP binding"/>
    <property type="evidence" value="ECO:0007669"/>
    <property type="project" value="UniProtKB-KW"/>
</dbReference>
<dbReference type="SUPFAM" id="SSF48592">
    <property type="entry name" value="GroEL equatorial domain-like"/>
    <property type="match status" value="1"/>
</dbReference>
<evidence type="ECO:0000256" key="2">
    <source>
        <dbReference type="ARBA" id="ARBA00008020"/>
    </source>
</evidence>
<accession>A0AAV9IBA7</accession>
<keyword evidence="11" id="KW-1185">Reference proteome</keyword>
<keyword evidence="4 9" id="KW-0547">Nucleotide-binding</keyword>
<dbReference type="AlphaFoldDB" id="A0AAV9IBA7"/>
<dbReference type="GO" id="GO:0140662">
    <property type="term" value="F:ATP-dependent protein folding chaperone"/>
    <property type="evidence" value="ECO:0007669"/>
    <property type="project" value="InterPro"/>
</dbReference>
<dbReference type="NCBIfam" id="NF041083">
    <property type="entry name" value="thermosome_beta"/>
    <property type="match status" value="1"/>
</dbReference>
<dbReference type="InterPro" id="IPR017998">
    <property type="entry name" value="Chaperone_TCP-1"/>
</dbReference>
<dbReference type="Proteomes" id="UP001300502">
    <property type="component" value="Unassembled WGS sequence"/>
</dbReference>
<evidence type="ECO:0000256" key="7">
    <source>
        <dbReference type="ARBA" id="ARBA00024086"/>
    </source>
</evidence>
<evidence type="ECO:0000256" key="4">
    <source>
        <dbReference type="ARBA" id="ARBA00022741"/>
    </source>
</evidence>
<dbReference type="PRINTS" id="PR00304">
    <property type="entry name" value="TCOMPLEXTCP1"/>
</dbReference>
<dbReference type="CDD" id="cd03339">
    <property type="entry name" value="TCP1_epsilon"/>
    <property type="match status" value="1"/>
</dbReference>
<dbReference type="SUPFAM" id="SSF54849">
    <property type="entry name" value="GroEL-intermediate domain like"/>
    <property type="match status" value="1"/>
</dbReference>
<dbReference type="InterPro" id="IPR053374">
    <property type="entry name" value="TCP-1_chaperonin"/>
</dbReference>
<dbReference type="Gene3D" id="3.30.260.10">
    <property type="entry name" value="TCP-1-like chaperonin intermediate domain"/>
    <property type="match status" value="1"/>
</dbReference>
<dbReference type="InterPro" id="IPR002194">
    <property type="entry name" value="Chaperonin_TCP-1_CS"/>
</dbReference>
<proteinExistence type="inferred from homology"/>
<reference evidence="10 11" key="1">
    <citation type="submission" date="2022-07" db="EMBL/GenBank/DDBJ databases">
        <title>Genome-wide signatures of adaptation to extreme environments.</title>
        <authorList>
            <person name="Cho C.H."/>
            <person name="Yoon H.S."/>
        </authorList>
    </citation>
    <scope>NUCLEOTIDE SEQUENCE [LARGE SCALE GENOMIC DNA]</scope>
    <source>
        <strain evidence="10 11">108.79 E11</strain>
    </source>
</reference>
<dbReference type="SUPFAM" id="SSF52029">
    <property type="entry name" value="GroEL apical domain-like"/>
    <property type="match status" value="1"/>
</dbReference>
<dbReference type="PANTHER" id="PTHR11353">
    <property type="entry name" value="CHAPERONIN"/>
    <property type="match status" value="1"/>
</dbReference>
<dbReference type="Pfam" id="PF00118">
    <property type="entry name" value="Cpn60_TCP1"/>
    <property type="match status" value="1"/>
</dbReference>
<protein>
    <recommendedName>
        <fullName evidence="7">T-complex protein 1 subunit epsilon</fullName>
    </recommendedName>
    <alternativeName>
        <fullName evidence="8">CCT-epsilon</fullName>
    </alternativeName>
</protein>
<keyword evidence="5 9" id="KW-0067">ATP-binding</keyword>
<name>A0AAV9IBA7_9RHOD</name>
<evidence type="ECO:0000256" key="5">
    <source>
        <dbReference type="ARBA" id="ARBA00022840"/>
    </source>
</evidence>
<dbReference type="EMBL" id="JANCYU010000025">
    <property type="protein sequence ID" value="KAK4524667.1"/>
    <property type="molecule type" value="Genomic_DNA"/>
</dbReference>
<evidence type="ECO:0000256" key="3">
    <source>
        <dbReference type="ARBA" id="ARBA00022490"/>
    </source>
</evidence>
<dbReference type="InterPro" id="IPR012718">
    <property type="entry name" value="Chap_CCT_epsi"/>
</dbReference>
<comment type="similarity">
    <text evidence="2 9">Belongs to the TCP-1 chaperonin family.</text>
</comment>
<dbReference type="Gene3D" id="1.10.560.10">
    <property type="entry name" value="GroEL-like equatorial domain"/>
    <property type="match status" value="1"/>
</dbReference>
<keyword evidence="3" id="KW-0963">Cytoplasm</keyword>
<dbReference type="Gene3D" id="3.50.7.10">
    <property type="entry name" value="GroEL"/>
    <property type="match status" value="1"/>
</dbReference>
<evidence type="ECO:0000256" key="6">
    <source>
        <dbReference type="ARBA" id="ARBA00023186"/>
    </source>
</evidence>
<dbReference type="GO" id="GO:0051082">
    <property type="term" value="F:unfolded protein binding"/>
    <property type="evidence" value="ECO:0007669"/>
    <property type="project" value="InterPro"/>
</dbReference>
<dbReference type="InterPro" id="IPR002423">
    <property type="entry name" value="Cpn60/GroEL/TCP-1"/>
</dbReference>
<dbReference type="GO" id="GO:0005832">
    <property type="term" value="C:chaperonin-containing T-complex"/>
    <property type="evidence" value="ECO:0007669"/>
    <property type="project" value="UniProtKB-ARBA"/>
</dbReference>
<dbReference type="PROSITE" id="PS00995">
    <property type="entry name" value="TCP1_3"/>
    <property type="match status" value="1"/>
</dbReference>
<dbReference type="InterPro" id="IPR027413">
    <property type="entry name" value="GROEL-like_equatorial_sf"/>
</dbReference>
<dbReference type="InterPro" id="IPR027409">
    <property type="entry name" value="GroEL-like_apical_dom_sf"/>
</dbReference>
<dbReference type="NCBIfam" id="NF041082">
    <property type="entry name" value="thermosome_alpha"/>
    <property type="match status" value="1"/>
</dbReference>
<comment type="caution">
    <text evidence="10">The sequence shown here is derived from an EMBL/GenBank/DDBJ whole genome shotgun (WGS) entry which is preliminary data.</text>
</comment>
<organism evidence="10 11">
    <name type="scientific">Galdieria yellowstonensis</name>
    <dbReference type="NCBI Taxonomy" id="3028027"/>
    <lineage>
        <taxon>Eukaryota</taxon>
        <taxon>Rhodophyta</taxon>
        <taxon>Bangiophyceae</taxon>
        <taxon>Galdieriales</taxon>
        <taxon>Galdieriaceae</taxon>
        <taxon>Galdieria</taxon>
    </lineage>
</organism>
<evidence type="ECO:0000313" key="11">
    <source>
        <dbReference type="Proteomes" id="UP001300502"/>
    </source>
</evidence>
<dbReference type="FunFam" id="3.50.7.10:FF:000003">
    <property type="entry name" value="T-complex protein 1 subunit epsilon"/>
    <property type="match status" value="1"/>
</dbReference>
<sequence>MSLIFDEYGRPYIILQEQEKKTRVKGLDAIRSNIAAARTLSRTLTTSLGPKGMDKMLQSQDGDVTVTNDGATILKEMDVENKVAKLMVELAQSQDDEIGDGTTGVVVLAGALLEQALILLDRGIHPTKISEGFDKACEVCLERLEQISQKIEFNENSYEDLVKAAMTTLSSKVVNRYSRQLAEICIKAIFSVADFERKDVNLDLIKVEAKVGGTLEDSVLVNGIVLDKDVSHPQMPKVVENAKICILTCPFEPPKPKTKHKLDIDSVEKYRDLQKAEQEYFRDMVQRVKDSGANVVLCQWGFDDEANHLLYQNGLLAVRWVGGVEIELVAMATHGRIIPRFSEISEKKLGKAGKVREVSLGTTHDHVIFIEDCANSKAVTIFLRGGSKMAVDEAKRSVHDALCQVRNLIRDQRIVYGGGSSEIACSLAVSEFADKVSGVEQYAIRCFADALDAIPTALADNSGLSSLDTLGALKAAQLKEKNPRLGVDCLGLGSWDMKEQNVYETLLSKKQQIQLATQLVKMILKIDDVIGPTDALT</sequence>
<gene>
    <name evidence="10" type="ORF">GAYE_SCF05G2569</name>
</gene>
<comment type="subcellular location">
    <subcellularLocation>
        <location evidence="1">Cytoplasm</location>
    </subcellularLocation>
</comment>
<evidence type="ECO:0000256" key="8">
    <source>
        <dbReference type="ARBA" id="ARBA00033325"/>
    </source>
</evidence>
<dbReference type="InterPro" id="IPR027410">
    <property type="entry name" value="TCP-1-like_intermed_sf"/>
</dbReference>
<dbReference type="NCBIfam" id="TIGR02343">
    <property type="entry name" value="chap_CCT_epsi"/>
    <property type="match status" value="1"/>
</dbReference>
<dbReference type="FunFam" id="1.10.560.10:FF:000049">
    <property type="entry name" value="T-complex protein 1 subunitTheta, putative"/>
    <property type="match status" value="1"/>
</dbReference>
<evidence type="ECO:0000256" key="1">
    <source>
        <dbReference type="ARBA" id="ARBA00004496"/>
    </source>
</evidence>
<evidence type="ECO:0000256" key="9">
    <source>
        <dbReference type="RuleBase" id="RU004187"/>
    </source>
</evidence>
<dbReference type="InterPro" id="IPR054827">
    <property type="entry name" value="thermosome_alpha"/>
</dbReference>